<keyword evidence="2" id="KW-1185">Reference proteome</keyword>
<dbReference type="Proteomes" id="UP000218785">
    <property type="component" value="Chromosome"/>
</dbReference>
<protein>
    <submittedName>
        <fullName evidence="1">Uncharacterized protein</fullName>
    </submittedName>
</protein>
<evidence type="ECO:0000313" key="1">
    <source>
        <dbReference type="EMBL" id="BAY97089.1"/>
    </source>
</evidence>
<dbReference type="KEGG" id="ttq:NIES37_10260"/>
<dbReference type="RefSeq" id="WP_096574194.1">
    <property type="nucleotide sequence ID" value="NZ_CAWNJS010000001.1"/>
</dbReference>
<name>A0A1Z4MUD3_9CYAN</name>
<dbReference type="EMBL" id="AP018248">
    <property type="protein sequence ID" value="BAY97089.1"/>
    <property type="molecule type" value="Genomic_DNA"/>
</dbReference>
<organism evidence="1 2">
    <name type="scientific">Tolypothrix tenuis PCC 7101</name>
    <dbReference type="NCBI Taxonomy" id="231146"/>
    <lineage>
        <taxon>Bacteria</taxon>
        <taxon>Bacillati</taxon>
        <taxon>Cyanobacteriota</taxon>
        <taxon>Cyanophyceae</taxon>
        <taxon>Nostocales</taxon>
        <taxon>Tolypothrichaceae</taxon>
        <taxon>Tolypothrix</taxon>
    </lineage>
</organism>
<gene>
    <name evidence="1" type="ORF">NIES37_10260</name>
</gene>
<reference evidence="1 2" key="1">
    <citation type="submission" date="2017-06" db="EMBL/GenBank/DDBJ databases">
        <title>Genome sequencing of cyanobaciteial culture collection at National Institute for Environmental Studies (NIES).</title>
        <authorList>
            <person name="Hirose Y."/>
            <person name="Shimura Y."/>
            <person name="Fujisawa T."/>
            <person name="Nakamura Y."/>
            <person name="Kawachi M."/>
        </authorList>
    </citation>
    <scope>NUCLEOTIDE SEQUENCE [LARGE SCALE GENOMIC DNA]</scope>
    <source>
        <strain evidence="1 2">NIES-37</strain>
    </source>
</reference>
<evidence type="ECO:0000313" key="2">
    <source>
        <dbReference type="Proteomes" id="UP000218785"/>
    </source>
</evidence>
<accession>A0A1Z4MUD3</accession>
<sequence length="73" mass="8322">MKFLKIGHRLINLNAIATVEFSSEKVIIGLVTPTQENIEFYGQEAQDIKDYFYDSNLIYIIPPPPKPPLEVLS</sequence>
<proteinExistence type="predicted"/>
<dbReference type="AlphaFoldDB" id="A0A1Z4MUD3"/>